<feature type="transmembrane region" description="Helical" evidence="7">
    <location>
        <begin position="313"/>
        <end position="336"/>
    </location>
</feature>
<comment type="subcellular location">
    <subcellularLocation>
        <location evidence="1">Membrane</location>
        <topology evidence="1">Multi-pass membrane protein</topology>
    </subcellularLocation>
</comment>
<comment type="caution">
    <text evidence="9">The sequence shown here is derived from an EMBL/GenBank/DDBJ whole genome shotgun (WGS) entry which is preliminary data.</text>
</comment>
<evidence type="ECO:0000256" key="3">
    <source>
        <dbReference type="ARBA" id="ARBA00022989"/>
    </source>
</evidence>
<keyword evidence="4 7" id="KW-0472">Membrane</keyword>
<reference evidence="9" key="1">
    <citation type="submission" date="2021-07" db="EMBL/GenBank/DDBJ databases">
        <authorList>
            <person name="Branca A.L. A."/>
        </authorList>
    </citation>
    <scope>NUCLEOTIDE SEQUENCE</scope>
</reference>
<feature type="transmembrane region" description="Helical" evidence="7">
    <location>
        <begin position="240"/>
        <end position="261"/>
    </location>
</feature>
<evidence type="ECO:0000313" key="9">
    <source>
        <dbReference type="EMBL" id="CAG8043085.1"/>
    </source>
</evidence>
<evidence type="ECO:0000256" key="5">
    <source>
        <dbReference type="ARBA" id="ARBA00038359"/>
    </source>
</evidence>
<dbReference type="InterPro" id="IPR052337">
    <property type="entry name" value="SAT4-like"/>
</dbReference>
<proteinExistence type="inferred from homology"/>
<comment type="similarity">
    <text evidence="5">Belongs to the SAT4 family.</text>
</comment>
<feature type="compositionally biased region" description="Basic and acidic residues" evidence="6">
    <location>
        <begin position="366"/>
        <end position="380"/>
    </location>
</feature>
<dbReference type="PANTHER" id="PTHR33048">
    <property type="entry name" value="PTH11-LIKE INTEGRAL MEMBRANE PROTEIN (AFU_ORTHOLOGUE AFUA_5G11245)"/>
    <property type="match status" value="1"/>
</dbReference>
<organism evidence="9 10">
    <name type="scientific">Penicillium nalgiovense</name>
    <dbReference type="NCBI Taxonomy" id="60175"/>
    <lineage>
        <taxon>Eukaryota</taxon>
        <taxon>Fungi</taxon>
        <taxon>Dikarya</taxon>
        <taxon>Ascomycota</taxon>
        <taxon>Pezizomycotina</taxon>
        <taxon>Eurotiomycetes</taxon>
        <taxon>Eurotiomycetidae</taxon>
        <taxon>Eurotiales</taxon>
        <taxon>Aspergillaceae</taxon>
        <taxon>Penicillium</taxon>
    </lineage>
</organism>
<feature type="transmembrane region" description="Helical" evidence="7">
    <location>
        <begin position="273"/>
        <end position="293"/>
    </location>
</feature>
<evidence type="ECO:0000256" key="1">
    <source>
        <dbReference type="ARBA" id="ARBA00004141"/>
    </source>
</evidence>
<keyword evidence="2 7" id="KW-0812">Transmembrane</keyword>
<accession>A0A9W4HKQ9</accession>
<evidence type="ECO:0000256" key="6">
    <source>
        <dbReference type="SAM" id="MobiDB-lite"/>
    </source>
</evidence>
<feature type="transmembrane region" description="Helical" evidence="7">
    <location>
        <begin position="191"/>
        <end position="209"/>
    </location>
</feature>
<sequence length="428" mass="48127">MSTDVSAVRYTFGDLRVSLLEIFLFSISYHQRVHLYSLVITRTICYATDEVYNFLFLVVMGADWNPGHQQPYSGNSLVGSTAAIAAVQTVFVAAKFYTRFMQRMKFGLDDYLILLALVASLTCSMIFVVLAEIGVIGYHFDYVSEMPYKVNLARKCTLALEILDYPFTITPAKLAVLLFYLRIFTTRKFQILVYIVGTLVLALGVSVFLENFLQCRPFAYIWDRSIPGGTCIHPVDAYRIFAPVNVLTGVLVLVIPIPAVWNLHLPKAQKLAVTGVFPLGGLGNVASISKMVINFAESDFARDDPTWFVAKYGVLTILEGSLIIIAACIISIWPLFTQFMPRRFRTTLARSTPRRSQHRSWYSRETPAKSESGDGTTRPREVHLLREKDRSSSQSLPSSLVDLEDQRWSILIDDEVCGSHQSVGMSHE</sequence>
<gene>
    <name evidence="9" type="ORF">PNAL_LOCUS3070</name>
</gene>
<dbReference type="GO" id="GO:0016020">
    <property type="term" value="C:membrane"/>
    <property type="evidence" value="ECO:0007669"/>
    <property type="project" value="UniProtKB-SubCell"/>
</dbReference>
<keyword evidence="3 7" id="KW-1133">Transmembrane helix</keyword>
<feature type="transmembrane region" description="Helical" evidence="7">
    <location>
        <begin position="158"/>
        <end position="179"/>
    </location>
</feature>
<dbReference type="AlphaFoldDB" id="A0A9W4HKQ9"/>
<protein>
    <recommendedName>
        <fullName evidence="8">Rhodopsin domain-containing protein</fullName>
    </recommendedName>
</protein>
<evidence type="ECO:0000313" key="10">
    <source>
        <dbReference type="Proteomes" id="UP001153461"/>
    </source>
</evidence>
<feature type="transmembrane region" description="Helical" evidence="7">
    <location>
        <begin position="77"/>
        <end position="98"/>
    </location>
</feature>
<feature type="transmembrane region" description="Helical" evidence="7">
    <location>
        <begin position="110"/>
        <end position="138"/>
    </location>
</feature>
<evidence type="ECO:0000256" key="7">
    <source>
        <dbReference type="SAM" id="Phobius"/>
    </source>
</evidence>
<feature type="region of interest" description="Disordered" evidence="6">
    <location>
        <begin position="355"/>
        <end position="380"/>
    </location>
</feature>
<dbReference type="Proteomes" id="UP001153461">
    <property type="component" value="Unassembled WGS sequence"/>
</dbReference>
<evidence type="ECO:0000256" key="4">
    <source>
        <dbReference type="ARBA" id="ARBA00023136"/>
    </source>
</evidence>
<evidence type="ECO:0000259" key="8">
    <source>
        <dbReference type="Pfam" id="PF20684"/>
    </source>
</evidence>
<feature type="domain" description="Rhodopsin" evidence="8">
    <location>
        <begin position="95"/>
        <end position="337"/>
    </location>
</feature>
<dbReference type="OrthoDB" id="5419608at2759"/>
<dbReference type="PANTHER" id="PTHR33048:SF47">
    <property type="entry name" value="INTEGRAL MEMBRANE PROTEIN-RELATED"/>
    <property type="match status" value="1"/>
</dbReference>
<dbReference type="InterPro" id="IPR049326">
    <property type="entry name" value="Rhodopsin_dom_fungi"/>
</dbReference>
<evidence type="ECO:0000256" key="2">
    <source>
        <dbReference type="ARBA" id="ARBA00022692"/>
    </source>
</evidence>
<name>A0A9W4HKQ9_PENNA</name>
<dbReference type="Pfam" id="PF20684">
    <property type="entry name" value="Fung_rhodopsin"/>
    <property type="match status" value="1"/>
</dbReference>
<dbReference type="EMBL" id="CAJVNV010000103">
    <property type="protein sequence ID" value="CAG8043085.1"/>
    <property type="molecule type" value="Genomic_DNA"/>
</dbReference>